<proteinExistence type="predicted"/>
<feature type="chain" id="PRO_5047208740" evidence="1">
    <location>
        <begin position="26"/>
        <end position="74"/>
    </location>
</feature>
<evidence type="ECO:0000313" key="3">
    <source>
        <dbReference type="Proteomes" id="UP000031364"/>
    </source>
</evidence>
<sequence length="74" mass="7206">MRRVPLKIIAAVALTLGAGAGVANAAPGLPLEPAQHSQVAPVGNQEIGVSPGSSDAASLACLVQSLSAGAKYCL</sequence>
<dbReference type="Proteomes" id="UP000031364">
    <property type="component" value="Unassembled WGS sequence"/>
</dbReference>
<keyword evidence="3" id="KW-1185">Reference proteome</keyword>
<dbReference type="RefSeq" id="WP_063048095.1">
    <property type="nucleotide sequence ID" value="NZ_BDCI01000007.1"/>
</dbReference>
<comment type="caution">
    <text evidence="2">The sequence shown here is derived from an EMBL/GenBank/DDBJ whole genome shotgun (WGS) entry which is preliminary data.</text>
</comment>
<organism evidence="2 3">
    <name type="scientific">Nocardia vulneris</name>
    <dbReference type="NCBI Taxonomy" id="1141657"/>
    <lineage>
        <taxon>Bacteria</taxon>
        <taxon>Bacillati</taxon>
        <taxon>Actinomycetota</taxon>
        <taxon>Actinomycetes</taxon>
        <taxon>Mycobacteriales</taxon>
        <taxon>Nocardiaceae</taxon>
        <taxon>Nocardia</taxon>
    </lineage>
</organism>
<protein>
    <submittedName>
        <fullName evidence="2">Uncharacterized protein</fullName>
    </submittedName>
</protein>
<reference evidence="2 3" key="1">
    <citation type="journal article" date="2014" name="Int. J. Syst. Evol. Microbiol.">
        <title>Nocardia vulneris sp. nov., isolated from wounds of human patients in North America.</title>
        <authorList>
            <person name="Lasker B.A."/>
            <person name="Bell M."/>
            <person name="Klenk H.P."/>
            <person name="Sproer C."/>
            <person name="Schumann C."/>
            <person name="Schumann P."/>
            <person name="Brown J.M."/>
        </authorList>
    </citation>
    <scope>NUCLEOTIDE SEQUENCE [LARGE SCALE GENOMIC DNA]</scope>
    <source>
        <strain evidence="2 3">W9851</strain>
    </source>
</reference>
<evidence type="ECO:0000256" key="1">
    <source>
        <dbReference type="SAM" id="SignalP"/>
    </source>
</evidence>
<gene>
    <name evidence="2" type="ORF">FG87_01800</name>
</gene>
<name>A0ABR4ZMD3_9NOCA</name>
<keyword evidence="1" id="KW-0732">Signal</keyword>
<evidence type="ECO:0000313" key="2">
    <source>
        <dbReference type="EMBL" id="KIA66344.1"/>
    </source>
</evidence>
<feature type="signal peptide" evidence="1">
    <location>
        <begin position="1"/>
        <end position="25"/>
    </location>
</feature>
<dbReference type="EMBL" id="JNFP01000002">
    <property type="protein sequence ID" value="KIA66344.1"/>
    <property type="molecule type" value="Genomic_DNA"/>
</dbReference>
<accession>A0ABR4ZMD3</accession>